<evidence type="ECO:0000256" key="2">
    <source>
        <dbReference type="ARBA" id="ARBA00022741"/>
    </source>
</evidence>
<feature type="region of interest" description="Disordered" evidence="5">
    <location>
        <begin position="49"/>
        <end position="91"/>
    </location>
</feature>
<dbReference type="PANTHER" id="PTHR43289">
    <property type="entry name" value="MITOGEN-ACTIVATED PROTEIN KINASE KINASE KINASE 20-RELATED"/>
    <property type="match status" value="1"/>
</dbReference>
<keyword evidence="2" id="KW-0547">Nucleotide-binding</keyword>
<dbReference type="KEGG" id="agv:OJF2_07010"/>
<evidence type="ECO:0000256" key="5">
    <source>
        <dbReference type="SAM" id="MobiDB-lite"/>
    </source>
</evidence>
<evidence type="ECO:0000256" key="1">
    <source>
        <dbReference type="ARBA" id="ARBA00022679"/>
    </source>
</evidence>
<dbReference type="PANTHER" id="PTHR43289:SF34">
    <property type="entry name" value="SERINE_THREONINE-PROTEIN KINASE YBDM-RELATED"/>
    <property type="match status" value="1"/>
</dbReference>
<keyword evidence="4" id="KW-0067">ATP-binding</keyword>
<reference evidence="7 8" key="1">
    <citation type="submission" date="2019-08" db="EMBL/GenBank/DDBJ databases">
        <title>Deep-cultivation of Planctomycetes and their phenomic and genomic characterization uncovers novel biology.</title>
        <authorList>
            <person name="Wiegand S."/>
            <person name="Jogler M."/>
            <person name="Boedeker C."/>
            <person name="Pinto D."/>
            <person name="Vollmers J."/>
            <person name="Rivas-Marin E."/>
            <person name="Kohn T."/>
            <person name="Peeters S.H."/>
            <person name="Heuer A."/>
            <person name="Rast P."/>
            <person name="Oberbeckmann S."/>
            <person name="Bunk B."/>
            <person name="Jeske O."/>
            <person name="Meyerdierks A."/>
            <person name="Storesund J.E."/>
            <person name="Kallscheuer N."/>
            <person name="Luecker S."/>
            <person name="Lage O.M."/>
            <person name="Pohl T."/>
            <person name="Merkel B.J."/>
            <person name="Hornburger P."/>
            <person name="Mueller R.-W."/>
            <person name="Bruemmer F."/>
            <person name="Labrenz M."/>
            <person name="Spormann A.M."/>
            <person name="Op den Camp H."/>
            <person name="Overmann J."/>
            <person name="Amann R."/>
            <person name="Jetten M.S.M."/>
            <person name="Mascher T."/>
            <person name="Medema M.H."/>
            <person name="Devos D.P."/>
            <person name="Kaster A.-K."/>
            <person name="Ovreas L."/>
            <person name="Rohde M."/>
            <person name="Galperin M.Y."/>
            <person name="Jogler C."/>
        </authorList>
    </citation>
    <scope>NUCLEOTIDE SEQUENCE [LARGE SCALE GENOMIC DNA]</scope>
    <source>
        <strain evidence="7 8">OJF2</strain>
    </source>
</reference>
<dbReference type="SMART" id="SM00220">
    <property type="entry name" value="S_TKc"/>
    <property type="match status" value="1"/>
</dbReference>
<dbReference type="PROSITE" id="PS50011">
    <property type="entry name" value="PROTEIN_KINASE_DOM"/>
    <property type="match status" value="1"/>
</dbReference>
<dbReference type="Gene3D" id="3.30.200.20">
    <property type="entry name" value="Phosphorylase Kinase, domain 1"/>
    <property type="match status" value="1"/>
</dbReference>
<accession>A0A5B9VVG6</accession>
<evidence type="ECO:0000313" key="7">
    <source>
        <dbReference type="EMBL" id="QEH32232.1"/>
    </source>
</evidence>
<dbReference type="GO" id="GO:0004674">
    <property type="term" value="F:protein serine/threonine kinase activity"/>
    <property type="evidence" value="ECO:0007669"/>
    <property type="project" value="UniProtKB-EC"/>
</dbReference>
<proteinExistence type="predicted"/>
<dbReference type="Pfam" id="PF00069">
    <property type="entry name" value="Pkinase"/>
    <property type="match status" value="1"/>
</dbReference>
<dbReference type="SMART" id="SM00028">
    <property type="entry name" value="TPR"/>
    <property type="match status" value="3"/>
</dbReference>
<dbReference type="InterPro" id="IPR011990">
    <property type="entry name" value="TPR-like_helical_dom_sf"/>
</dbReference>
<dbReference type="AlphaFoldDB" id="A0A5B9VVG6"/>
<dbReference type="Gene3D" id="1.25.40.10">
    <property type="entry name" value="Tetratricopeptide repeat domain"/>
    <property type="match status" value="1"/>
</dbReference>
<dbReference type="GO" id="GO:0005524">
    <property type="term" value="F:ATP binding"/>
    <property type="evidence" value="ECO:0007669"/>
    <property type="project" value="UniProtKB-KW"/>
</dbReference>
<dbReference type="EC" id="2.7.11.1" evidence="7"/>
<dbReference type="OrthoDB" id="6111975at2"/>
<gene>
    <name evidence="7" type="primary">pkn1_1</name>
    <name evidence="7" type="ORF">OJF2_07010</name>
</gene>
<feature type="domain" description="Protein kinase" evidence="6">
    <location>
        <begin position="99"/>
        <end position="395"/>
    </location>
</feature>
<dbReference type="InterPro" id="IPR000719">
    <property type="entry name" value="Prot_kinase_dom"/>
</dbReference>
<evidence type="ECO:0000256" key="3">
    <source>
        <dbReference type="ARBA" id="ARBA00022777"/>
    </source>
</evidence>
<dbReference type="SUPFAM" id="SSF48452">
    <property type="entry name" value="TPR-like"/>
    <property type="match status" value="1"/>
</dbReference>
<protein>
    <submittedName>
        <fullName evidence="7">Serine/threonine-protein kinase Pkn1</fullName>
        <ecNumber evidence="7">2.7.11.1</ecNumber>
    </submittedName>
</protein>
<keyword evidence="3 7" id="KW-0418">Kinase</keyword>
<evidence type="ECO:0000259" key="6">
    <source>
        <dbReference type="PROSITE" id="PS50011"/>
    </source>
</evidence>
<dbReference type="InterPro" id="IPR011009">
    <property type="entry name" value="Kinase-like_dom_sf"/>
</dbReference>
<dbReference type="SUPFAM" id="SSF56112">
    <property type="entry name" value="Protein kinase-like (PK-like)"/>
    <property type="match status" value="1"/>
</dbReference>
<dbReference type="InterPro" id="IPR019734">
    <property type="entry name" value="TPR_rpt"/>
</dbReference>
<evidence type="ECO:0000313" key="8">
    <source>
        <dbReference type="Proteomes" id="UP000324233"/>
    </source>
</evidence>
<dbReference type="RefSeq" id="WP_148591262.1">
    <property type="nucleotide sequence ID" value="NZ_CP042997.1"/>
</dbReference>
<dbReference type="PROSITE" id="PS00108">
    <property type="entry name" value="PROTEIN_KINASE_ST"/>
    <property type="match status" value="1"/>
</dbReference>
<organism evidence="7 8">
    <name type="scientific">Aquisphaera giovannonii</name>
    <dbReference type="NCBI Taxonomy" id="406548"/>
    <lineage>
        <taxon>Bacteria</taxon>
        <taxon>Pseudomonadati</taxon>
        <taxon>Planctomycetota</taxon>
        <taxon>Planctomycetia</taxon>
        <taxon>Isosphaerales</taxon>
        <taxon>Isosphaeraceae</taxon>
        <taxon>Aquisphaera</taxon>
    </lineage>
</organism>
<dbReference type="InterPro" id="IPR008271">
    <property type="entry name" value="Ser/Thr_kinase_AS"/>
</dbReference>
<sequence>MDPRARYVFPRRWSSDRLASPEELRFRARPDSALREAVAGWAVGDAEPTGAVVDLDAETRAPTGDAAAPDAEDSGRRGAPDSEPPSTAHLRPMDELAGFRIVAKLGQGAEGAVYLATQTDLADRPVVLKVGPLLGGEHRSLARLQHAHIVPILSMQDLPEKGLRLLCLPYLGGATLERLLDELAGVPLRVRRGRHILEALDWHPCPVAIPPPAAGPARQFLAVESYERSIAWIGLCLAEALHHAHVRDLVHWDVKPANILLASDGMPLLLDFHLAQPPLRPGGPVPQRTGGTPPYLAPEQFAAMVAIAEGRPVPAVGPGADIYALAMVLHVALADKLPSGDARIAARLRRANPRVSPGLAAILARALARDPRRRYPSAAAFAEDLGRHLDDRPLAGVANRSPVELWTKWHQNHPVALARAGAAATALLGLAAAGLVAWFAADRRIGDAVGELERGRLQLAAGDHRGAAQSFDHGLAILASGTPLDRLLPRAREAWAGLVAARARGRRAEAAAELHGLADRVRFLYAAGPRPTDAARRLEGRLAAIWRARGRIRRQFAEDADEESRARLRADLLDLAILWADLRVELADEPLRPEAHREAMRTLAEAEAEAGPSPVLSEERRFHAEAIGLREPPSRDCGTPPRTAWEHYALARALLRRGDLEGAAAALDLAVALQPQSLWAQFYRGRCALLRNRPAEAVDAFGACVALAPEAVCYFNRSLAYAGLGVADRSRDDLARARAIDAGLTALPPRVPAARRAVPGRR</sequence>
<keyword evidence="8" id="KW-1185">Reference proteome</keyword>
<keyword evidence="1 7" id="KW-0808">Transferase</keyword>
<dbReference type="Proteomes" id="UP000324233">
    <property type="component" value="Chromosome"/>
</dbReference>
<evidence type="ECO:0000256" key="4">
    <source>
        <dbReference type="ARBA" id="ARBA00022840"/>
    </source>
</evidence>
<name>A0A5B9VVG6_9BACT</name>
<dbReference type="EMBL" id="CP042997">
    <property type="protein sequence ID" value="QEH32232.1"/>
    <property type="molecule type" value="Genomic_DNA"/>
</dbReference>
<dbReference type="Gene3D" id="1.10.510.10">
    <property type="entry name" value="Transferase(Phosphotransferase) domain 1"/>
    <property type="match status" value="1"/>
</dbReference>